<accession>A0A3D9L7A9</accession>
<protein>
    <submittedName>
        <fullName evidence="3">Putative dehydrogenase</fullName>
    </submittedName>
</protein>
<evidence type="ECO:0000313" key="3">
    <source>
        <dbReference type="EMBL" id="REE01190.1"/>
    </source>
</evidence>
<proteinExistence type="predicted"/>
<dbReference type="SUPFAM" id="SSF55347">
    <property type="entry name" value="Glyceraldehyde-3-phosphate dehydrogenase-like, C-terminal domain"/>
    <property type="match status" value="1"/>
</dbReference>
<dbReference type="Pfam" id="PF01408">
    <property type="entry name" value="GFO_IDH_MocA"/>
    <property type="match status" value="1"/>
</dbReference>
<name>A0A3D9L7A9_MARFU</name>
<feature type="domain" description="Gfo/Idh/MocA-like oxidoreductase N-terminal" evidence="1">
    <location>
        <begin position="8"/>
        <end position="122"/>
    </location>
</feature>
<dbReference type="Gene3D" id="3.30.360.10">
    <property type="entry name" value="Dihydrodipicolinate Reductase, domain 2"/>
    <property type="match status" value="1"/>
</dbReference>
<reference evidence="3 4" key="1">
    <citation type="submission" date="2018-07" db="EMBL/GenBank/DDBJ databases">
        <title>Genomic Encyclopedia of Type Strains, Phase IV (KMG-IV): sequencing the most valuable type-strain genomes for metagenomic binning, comparative biology and taxonomic classification.</title>
        <authorList>
            <person name="Goeker M."/>
        </authorList>
    </citation>
    <scope>NUCLEOTIDE SEQUENCE [LARGE SCALE GENOMIC DNA]</scope>
    <source>
        <strain evidence="3 4">DSM 4134</strain>
    </source>
</reference>
<dbReference type="PANTHER" id="PTHR43708:SF8">
    <property type="entry name" value="OXIDOREDUCTASE"/>
    <property type="match status" value="1"/>
</dbReference>
<dbReference type="InterPro" id="IPR000683">
    <property type="entry name" value="Gfo/Idh/MocA-like_OxRdtase_N"/>
</dbReference>
<dbReference type="PANTHER" id="PTHR43708">
    <property type="entry name" value="CONSERVED EXPRESSED OXIDOREDUCTASE (EUROFUNG)"/>
    <property type="match status" value="1"/>
</dbReference>
<dbReference type="Gene3D" id="3.40.50.720">
    <property type="entry name" value="NAD(P)-binding Rossmann-like Domain"/>
    <property type="match status" value="1"/>
</dbReference>
<dbReference type="Pfam" id="PF22725">
    <property type="entry name" value="GFO_IDH_MocA_C3"/>
    <property type="match status" value="1"/>
</dbReference>
<dbReference type="EMBL" id="QREG01000004">
    <property type="protein sequence ID" value="REE01190.1"/>
    <property type="molecule type" value="Genomic_DNA"/>
</dbReference>
<dbReference type="GO" id="GO:0000166">
    <property type="term" value="F:nucleotide binding"/>
    <property type="evidence" value="ECO:0007669"/>
    <property type="project" value="InterPro"/>
</dbReference>
<organism evidence="3 4">
    <name type="scientific">Marinoscillum furvescens DSM 4134</name>
    <dbReference type="NCBI Taxonomy" id="1122208"/>
    <lineage>
        <taxon>Bacteria</taxon>
        <taxon>Pseudomonadati</taxon>
        <taxon>Bacteroidota</taxon>
        <taxon>Cytophagia</taxon>
        <taxon>Cytophagales</taxon>
        <taxon>Reichenbachiellaceae</taxon>
        <taxon>Marinoscillum</taxon>
    </lineage>
</organism>
<dbReference type="RefSeq" id="WP_115867270.1">
    <property type="nucleotide sequence ID" value="NZ_QREG01000004.1"/>
</dbReference>
<dbReference type="OrthoDB" id="9795543at2"/>
<dbReference type="SUPFAM" id="SSF51735">
    <property type="entry name" value="NAD(P)-binding Rossmann-fold domains"/>
    <property type="match status" value="1"/>
</dbReference>
<comment type="caution">
    <text evidence="3">The sequence shown here is derived from an EMBL/GenBank/DDBJ whole genome shotgun (WGS) entry which is preliminary data.</text>
</comment>
<dbReference type="InterPro" id="IPR051317">
    <property type="entry name" value="Gfo/Idh/MocA_oxidoreduct"/>
</dbReference>
<evidence type="ECO:0000313" key="4">
    <source>
        <dbReference type="Proteomes" id="UP000256779"/>
    </source>
</evidence>
<gene>
    <name evidence="3" type="ORF">C7460_104210</name>
</gene>
<keyword evidence="4" id="KW-1185">Reference proteome</keyword>
<feature type="domain" description="GFO/IDH/MocA-like oxidoreductase" evidence="2">
    <location>
        <begin position="132"/>
        <end position="263"/>
    </location>
</feature>
<evidence type="ECO:0000259" key="2">
    <source>
        <dbReference type="Pfam" id="PF22725"/>
    </source>
</evidence>
<dbReference type="InterPro" id="IPR036291">
    <property type="entry name" value="NAD(P)-bd_dom_sf"/>
</dbReference>
<evidence type="ECO:0000259" key="1">
    <source>
        <dbReference type="Pfam" id="PF01408"/>
    </source>
</evidence>
<dbReference type="Proteomes" id="UP000256779">
    <property type="component" value="Unassembled WGS sequence"/>
</dbReference>
<sequence>MKKKLKGVCVGVGYFAQFHYEAWARIPEVEILALCDLRLEEATEVARKWEIGVVYTDFEKMLDEQKPDFIDIITPPQTHLDIVKAAAKRGVNIICQKPLAPSLEEARGLVETAEKHNVRLMIHENWRFQPWYRQIKSLLDTNEIGEQLFYAYFRMRMGDGWQSDAYMDRQPYFRDMPRLLIYETGIHFIDTFRYLFGEVVEVYAKLRRYNSEIKGEDAALVQLTFESGQMVCLDANRYNESNVTNSRYTFGELLIEGSEGSIRLQGDGGITVQPLGLPERAVSYEPSKHSFAGDCVYQTQLHFVRSMLLDQPFETNGAWYLRNIEVQEAIYESGASGLPVSV</sequence>
<dbReference type="AlphaFoldDB" id="A0A3D9L7A9"/>
<dbReference type="InterPro" id="IPR055170">
    <property type="entry name" value="GFO_IDH_MocA-like_dom"/>
</dbReference>